<protein>
    <recommendedName>
        <fullName evidence="4">pectinesterase</fullName>
        <ecNumber evidence="4">3.1.1.11</ecNumber>
    </recommendedName>
</protein>
<dbReference type="OrthoDB" id="2019149at2759"/>
<keyword evidence="5" id="KW-0134">Cell wall</keyword>
<dbReference type="InterPro" id="IPR000070">
    <property type="entry name" value="Pectinesterase_cat"/>
</dbReference>
<keyword evidence="9" id="KW-1185">Reference proteome</keyword>
<reference evidence="10" key="2">
    <citation type="submission" date="2025-08" db="UniProtKB">
        <authorList>
            <consortium name="RefSeq"/>
        </authorList>
    </citation>
    <scope>IDENTIFICATION</scope>
    <source>
        <tissue evidence="10">Leaf</tissue>
    </source>
</reference>
<keyword evidence="6" id="KW-0378">Hydrolase</keyword>
<dbReference type="GO" id="GO:0030599">
    <property type="term" value="F:pectinesterase activity"/>
    <property type="evidence" value="ECO:0007669"/>
    <property type="project" value="UniProtKB-EC"/>
</dbReference>
<dbReference type="GO" id="GO:0042545">
    <property type="term" value="P:cell wall modification"/>
    <property type="evidence" value="ECO:0007669"/>
    <property type="project" value="InterPro"/>
</dbReference>
<comment type="subcellular location">
    <subcellularLocation>
        <location evidence="1">Secreted</location>
        <location evidence="1">Cell wall</location>
    </subcellularLocation>
</comment>
<dbReference type="GeneID" id="106763223"/>
<feature type="domain" description="Pectinesterase catalytic" evidence="8">
    <location>
        <begin position="2"/>
        <end position="186"/>
    </location>
</feature>
<dbReference type="Gene3D" id="2.160.20.10">
    <property type="entry name" value="Single-stranded right-handed beta-helix, Pectin lyase-like"/>
    <property type="match status" value="1"/>
</dbReference>
<proteinExistence type="inferred from homology"/>
<evidence type="ECO:0000313" key="10">
    <source>
        <dbReference type="RefSeq" id="XP_014502916.1"/>
    </source>
</evidence>
<organism evidence="9 10">
    <name type="scientific">Vigna radiata var. radiata</name>
    <name type="common">Mung bean</name>
    <name type="synonym">Phaseolus aureus</name>
    <dbReference type="NCBI Taxonomy" id="3916"/>
    <lineage>
        <taxon>Eukaryota</taxon>
        <taxon>Viridiplantae</taxon>
        <taxon>Streptophyta</taxon>
        <taxon>Embryophyta</taxon>
        <taxon>Tracheophyta</taxon>
        <taxon>Spermatophyta</taxon>
        <taxon>Magnoliopsida</taxon>
        <taxon>eudicotyledons</taxon>
        <taxon>Gunneridae</taxon>
        <taxon>Pentapetalae</taxon>
        <taxon>rosids</taxon>
        <taxon>fabids</taxon>
        <taxon>Fabales</taxon>
        <taxon>Fabaceae</taxon>
        <taxon>Papilionoideae</taxon>
        <taxon>50 kb inversion clade</taxon>
        <taxon>NPAAA clade</taxon>
        <taxon>indigoferoid/millettioid clade</taxon>
        <taxon>Phaseoleae</taxon>
        <taxon>Vigna</taxon>
    </lineage>
</organism>
<keyword evidence="5" id="KW-0964">Secreted</keyword>
<dbReference type="AlphaFoldDB" id="A0A1S3UA70"/>
<dbReference type="EC" id="3.1.1.11" evidence="4"/>
<evidence type="ECO:0000313" key="9">
    <source>
        <dbReference type="Proteomes" id="UP000087766"/>
    </source>
</evidence>
<gene>
    <name evidence="10" type="primary">LOC106763223</name>
</gene>
<dbReference type="SUPFAM" id="SSF51126">
    <property type="entry name" value="Pectin lyase-like"/>
    <property type="match status" value="1"/>
</dbReference>
<evidence type="ECO:0000259" key="8">
    <source>
        <dbReference type="Pfam" id="PF01095"/>
    </source>
</evidence>
<comment type="pathway">
    <text evidence="2">Glycan metabolism; pectin degradation; 2-dehydro-3-deoxy-D-gluconate from pectin: step 1/5.</text>
</comment>
<dbReference type="GO" id="GO:0045490">
    <property type="term" value="P:pectin catabolic process"/>
    <property type="evidence" value="ECO:0007669"/>
    <property type="project" value="UniProtKB-UniPathway"/>
</dbReference>
<reference evidence="9" key="1">
    <citation type="journal article" date="2014" name="Nat. Commun.">
        <title>Genome sequence of mungbean and insights into evolution within Vigna species.</title>
        <authorList>
            <person name="Kang Y.J."/>
            <person name="Kim S.K."/>
            <person name="Kim M.Y."/>
            <person name="Lestari P."/>
            <person name="Kim K.H."/>
            <person name="Ha B.K."/>
            <person name="Jun T.H."/>
            <person name="Hwang W.J."/>
            <person name="Lee T."/>
            <person name="Lee J."/>
            <person name="Shim S."/>
            <person name="Yoon M.Y."/>
            <person name="Jang Y.E."/>
            <person name="Han K.S."/>
            <person name="Taeprayoon P."/>
            <person name="Yoon N."/>
            <person name="Somta P."/>
            <person name="Tanya P."/>
            <person name="Kim K.S."/>
            <person name="Gwag J.G."/>
            <person name="Moon J.K."/>
            <person name="Lee Y.H."/>
            <person name="Park B.S."/>
            <person name="Bombarely A."/>
            <person name="Doyle J.J."/>
            <person name="Jackson S.A."/>
            <person name="Schafleitner R."/>
            <person name="Srinives P."/>
            <person name="Varshney R.K."/>
            <person name="Lee S.H."/>
        </authorList>
    </citation>
    <scope>NUCLEOTIDE SEQUENCE [LARGE SCALE GENOMIC DNA]</scope>
    <source>
        <strain evidence="9">cv. VC1973A</strain>
    </source>
</reference>
<evidence type="ECO:0000256" key="4">
    <source>
        <dbReference type="ARBA" id="ARBA00013229"/>
    </source>
</evidence>
<dbReference type="KEGG" id="vra:106763223"/>
<evidence type="ECO:0000256" key="6">
    <source>
        <dbReference type="ARBA" id="ARBA00022801"/>
    </source>
</evidence>
<accession>A0A1S3UA70</accession>
<evidence type="ECO:0000256" key="3">
    <source>
        <dbReference type="ARBA" id="ARBA00008891"/>
    </source>
</evidence>
<dbReference type="STRING" id="3916.A0A1S3UA70"/>
<dbReference type="InterPro" id="IPR011050">
    <property type="entry name" value="Pectin_lyase_fold/virulence"/>
</dbReference>
<evidence type="ECO:0000256" key="7">
    <source>
        <dbReference type="ARBA" id="ARBA00023085"/>
    </source>
</evidence>
<name>A0A1S3UA70_VIGRR</name>
<comment type="similarity">
    <text evidence="3">Belongs to the pectinesterase family.</text>
</comment>
<dbReference type="Pfam" id="PF01095">
    <property type="entry name" value="Pectinesterase"/>
    <property type="match status" value="1"/>
</dbReference>
<dbReference type="Proteomes" id="UP000087766">
    <property type="component" value="Chromosome 6"/>
</dbReference>
<evidence type="ECO:0000256" key="5">
    <source>
        <dbReference type="ARBA" id="ARBA00022512"/>
    </source>
</evidence>
<keyword evidence="7" id="KW-0063">Aspartyl esterase</keyword>
<dbReference type="PANTHER" id="PTHR31321:SF120">
    <property type="entry name" value="PECTINESTERASE 52-RELATED"/>
    <property type="match status" value="1"/>
</dbReference>
<evidence type="ECO:0000256" key="2">
    <source>
        <dbReference type="ARBA" id="ARBA00005184"/>
    </source>
</evidence>
<evidence type="ECO:0000256" key="1">
    <source>
        <dbReference type="ARBA" id="ARBA00004191"/>
    </source>
</evidence>
<sequence length="198" mass="22167">MGSQIEPANAARLHGDKYFFYNCSFLGYQDTLYDQYGRHYFKDCYIEGEVDFIYGSGQSYYENCRINVLGRFADSAGFVTAQGRSSSDDPDGFVFEGGFLGGNGKVNLGRAWQPYSRVIFHKTYFSDIVTPHGWSAWHYAGNESGITYVEVDCGGPGADTSNRVSWMKSLNTSEIEQFSLSSFINKDGWVDNLPIESS</sequence>
<dbReference type="PANTHER" id="PTHR31321">
    <property type="entry name" value="ACYL-COA THIOESTER HYDROLASE YBHC-RELATED"/>
    <property type="match status" value="1"/>
</dbReference>
<dbReference type="RefSeq" id="XP_014502916.1">
    <property type="nucleotide sequence ID" value="XM_014647430.1"/>
</dbReference>
<dbReference type="InterPro" id="IPR012334">
    <property type="entry name" value="Pectin_lyas_fold"/>
</dbReference>
<dbReference type="UniPathway" id="UPA00545">
    <property type="reaction ID" value="UER00823"/>
</dbReference>